<dbReference type="STRING" id="121719.APZ00_02570"/>
<dbReference type="KEGG" id="pphr:APZ00_02570"/>
<evidence type="ECO:0000259" key="1">
    <source>
        <dbReference type="Pfam" id="PF12680"/>
    </source>
</evidence>
<dbReference type="SUPFAM" id="SSF54427">
    <property type="entry name" value="NTF2-like"/>
    <property type="match status" value="1"/>
</dbReference>
<evidence type="ECO:0000313" key="3">
    <source>
        <dbReference type="Proteomes" id="UP000064921"/>
    </source>
</evidence>
<gene>
    <name evidence="2" type="ORF">APZ00_02570</name>
</gene>
<dbReference type="RefSeq" id="WP_058897994.1">
    <property type="nucleotide sequence ID" value="NZ_CM011124.1"/>
</dbReference>
<dbReference type="Pfam" id="PF12680">
    <property type="entry name" value="SnoaL_2"/>
    <property type="match status" value="1"/>
</dbReference>
<protein>
    <recommendedName>
        <fullName evidence="1">SnoaL-like domain-containing protein</fullName>
    </recommendedName>
</protein>
<organism evidence="2 3">
    <name type="scientific">Pannonibacter phragmitetus</name>
    <dbReference type="NCBI Taxonomy" id="121719"/>
    <lineage>
        <taxon>Bacteria</taxon>
        <taxon>Pseudomonadati</taxon>
        <taxon>Pseudomonadota</taxon>
        <taxon>Alphaproteobacteria</taxon>
        <taxon>Hyphomicrobiales</taxon>
        <taxon>Stappiaceae</taxon>
        <taxon>Pannonibacter</taxon>
    </lineage>
</organism>
<sequence length="154" mass="17184">MSTIEIGRRNDLSLLVKRYTEAIVAKDIAAWVDLWAAEGVFEHPYAPPGYKKSIVGKKAIAEYMSSFPERFDVKGITIIGLVQNDVGTEGFAELKLEATSLSTNRPYNQHYVGFMRINDAGEILLYRDFWNPLVAIETFGNAQSFIAAFNAGEN</sequence>
<dbReference type="Proteomes" id="UP000064921">
    <property type="component" value="Chromosome"/>
</dbReference>
<evidence type="ECO:0000313" key="2">
    <source>
        <dbReference type="EMBL" id="ALV26095.1"/>
    </source>
</evidence>
<name>A0A0U3EJ95_9HYPH</name>
<proteinExistence type="predicted"/>
<keyword evidence="3" id="KW-1185">Reference proteome</keyword>
<dbReference type="InterPro" id="IPR032710">
    <property type="entry name" value="NTF2-like_dom_sf"/>
</dbReference>
<dbReference type="Gene3D" id="3.10.450.50">
    <property type="match status" value="1"/>
</dbReference>
<dbReference type="EMBL" id="CP013068">
    <property type="protein sequence ID" value="ALV26095.1"/>
    <property type="molecule type" value="Genomic_DNA"/>
</dbReference>
<reference evidence="2 3" key="1">
    <citation type="submission" date="2015-10" db="EMBL/GenBank/DDBJ databases">
        <title>The world's first case of liver abscess caused by Pannonibacter phragmitetus.</title>
        <authorList>
            <person name="Ming D."/>
            <person name="Wang M."/>
            <person name="Zhou Y."/>
            <person name="Jiang T."/>
            <person name="Hu S."/>
        </authorList>
    </citation>
    <scope>NUCLEOTIDE SEQUENCE [LARGE SCALE GENOMIC DNA]</scope>
    <source>
        <strain evidence="2 3">31801</strain>
    </source>
</reference>
<accession>A0A0U3EJ95</accession>
<dbReference type="InterPro" id="IPR037401">
    <property type="entry name" value="SnoaL-like"/>
</dbReference>
<dbReference type="AlphaFoldDB" id="A0A0U3EJ95"/>
<feature type="domain" description="SnoaL-like" evidence="1">
    <location>
        <begin position="16"/>
        <end position="123"/>
    </location>
</feature>